<feature type="region of interest" description="Disordered" evidence="6">
    <location>
        <begin position="83"/>
        <end position="185"/>
    </location>
</feature>
<dbReference type="GO" id="GO:0006351">
    <property type="term" value="P:DNA-templated transcription"/>
    <property type="evidence" value="ECO:0007669"/>
    <property type="project" value="InterPro"/>
</dbReference>
<dbReference type="Proteomes" id="UP001233271">
    <property type="component" value="Chromosome 4"/>
</dbReference>
<dbReference type="Pfam" id="PF04082">
    <property type="entry name" value="Fungal_trans"/>
    <property type="match status" value="1"/>
</dbReference>
<evidence type="ECO:0000313" key="9">
    <source>
        <dbReference type="Proteomes" id="UP001233271"/>
    </source>
</evidence>
<dbReference type="InterPro" id="IPR007219">
    <property type="entry name" value="XnlR_reg_dom"/>
</dbReference>
<keyword evidence="9" id="KW-1185">Reference proteome</keyword>
<dbReference type="GeneID" id="85495248"/>
<dbReference type="InterPro" id="IPR001138">
    <property type="entry name" value="Zn2Cys6_DnaBD"/>
</dbReference>
<dbReference type="InterPro" id="IPR036864">
    <property type="entry name" value="Zn2-C6_fun-type_DNA-bd_sf"/>
</dbReference>
<dbReference type="Pfam" id="PF00172">
    <property type="entry name" value="Zn_clus"/>
    <property type="match status" value="1"/>
</dbReference>
<feature type="compositionally biased region" description="Pro residues" evidence="6">
    <location>
        <begin position="155"/>
        <end position="166"/>
    </location>
</feature>
<dbReference type="PROSITE" id="PS50048">
    <property type="entry name" value="ZN2_CY6_FUNGAL_2"/>
    <property type="match status" value="1"/>
</dbReference>
<keyword evidence="3" id="KW-0238">DNA-binding</keyword>
<keyword evidence="5" id="KW-0539">Nucleus</keyword>
<proteinExistence type="predicted"/>
<dbReference type="GO" id="GO:0000978">
    <property type="term" value="F:RNA polymerase II cis-regulatory region sequence-specific DNA binding"/>
    <property type="evidence" value="ECO:0007669"/>
    <property type="project" value="TreeGrafter"/>
</dbReference>
<dbReference type="GO" id="GO:0008270">
    <property type="term" value="F:zinc ion binding"/>
    <property type="evidence" value="ECO:0007669"/>
    <property type="project" value="InterPro"/>
</dbReference>
<dbReference type="PANTHER" id="PTHR47424:SF3">
    <property type="entry name" value="REGULATORY PROTEIN GAL4"/>
    <property type="match status" value="1"/>
</dbReference>
<dbReference type="Gene3D" id="4.10.240.10">
    <property type="entry name" value="Zn(2)-C6 fungal-type DNA-binding domain"/>
    <property type="match status" value="1"/>
</dbReference>
<dbReference type="PANTHER" id="PTHR47424">
    <property type="entry name" value="REGULATORY PROTEIN GAL4"/>
    <property type="match status" value="1"/>
</dbReference>
<dbReference type="SMART" id="SM00066">
    <property type="entry name" value="GAL4"/>
    <property type="match status" value="1"/>
</dbReference>
<evidence type="ECO:0000313" key="8">
    <source>
        <dbReference type="EMBL" id="BEI91378.1"/>
    </source>
</evidence>
<evidence type="ECO:0000256" key="4">
    <source>
        <dbReference type="ARBA" id="ARBA00023163"/>
    </source>
</evidence>
<dbReference type="EMBL" id="AP028215">
    <property type="protein sequence ID" value="BEI91378.1"/>
    <property type="molecule type" value="Genomic_DNA"/>
</dbReference>
<dbReference type="GO" id="GO:0000981">
    <property type="term" value="F:DNA-binding transcription factor activity, RNA polymerase II-specific"/>
    <property type="evidence" value="ECO:0007669"/>
    <property type="project" value="InterPro"/>
</dbReference>
<evidence type="ECO:0000259" key="7">
    <source>
        <dbReference type="PROSITE" id="PS50048"/>
    </source>
</evidence>
<evidence type="ECO:0000256" key="5">
    <source>
        <dbReference type="ARBA" id="ARBA00023242"/>
    </source>
</evidence>
<dbReference type="CDD" id="cd12148">
    <property type="entry name" value="fungal_TF_MHR"/>
    <property type="match status" value="1"/>
</dbReference>
<keyword evidence="1" id="KW-0479">Metal-binding</keyword>
<dbReference type="SMART" id="SM00906">
    <property type="entry name" value="Fungal_trans"/>
    <property type="match status" value="1"/>
</dbReference>
<reference evidence="8" key="1">
    <citation type="journal article" date="2023" name="BMC Genomics">
        <title>Chromosome-level genome assemblies of Cutaneotrichosporon spp. (Trichosporonales, Basidiomycota) reveal imbalanced evolution between nucleotide sequences and chromosome synteny.</title>
        <authorList>
            <person name="Kobayashi Y."/>
            <person name="Kayamori A."/>
            <person name="Aoki K."/>
            <person name="Shiwa Y."/>
            <person name="Matsutani M."/>
            <person name="Fujita N."/>
            <person name="Sugita T."/>
            <person name="Iwasaki W."/>
            <person name="Tanaka N."/>
            <person name="Takashima M."/>
        </authorList>
    </citation>
    <scope>NUCLEOTIDE SEQUENCE</scope>
    <source>
        <strain evidence="8">HIS019</strain>
    </source>
</reference>
<evidence type="ECO:0000256" key="1">
    <source>
        <dbReference type="ARBA" id="ARBA00022723"/>
    </source>
</evidence>
<gene>
    <name evidence="8" type="ORF">CcaverHIS019_0401980</name>
</gene>
<dbReference type="GO" id="GO:0005634">
    <property type="term" value="C:nucleus"/>
    <property type="evidence" value="ECO:0007669"/>
    <property type="project" value="TreeGrafter"/>
</dbReference>
<dbReference type="SUPFAM" id="SSF57701">
    <property type="entry name" value="Zn2/Cys6 DNA-binding domain"/>
    <property type="match status" value="1"/>
</dbReference>
<evidence type="ECO:0000256" key="2">
    <source>
        <dbReference type="ARBA" id="ARBA00023015"/>
    </source>
</evidence>
<organism evidence="8 9">
    <name type="scientific">Cutaneotrichosporon cavernicola</name>
    <dbReference type="NCBI Taxonomy" id="279322"/>
    <lineage>
        <taxon>Eukaryota</taxon>
        <taxon>Fungi</taxon>
        <taxon>Dikarya</taxon>
        <taxon>Basidiomycota</taxon>
        <taxon>Agaricomycotina</taxon>
        <taxon>Tremellomycetes</taxon>
        <taxon>Trichosporonales</taxon>
        <taxon>Trichosporonaceae</taxon>
        <taxon>Cutaneotrichosporon</taxon>
    </lineage>
</organism>
<dbReference type="InterPro" id="IPR051127">
    <property type="entry name" value="Fungal_SecMet_Regulators"/>
</dbReference>
<dbReference type="CDD" id="cd00067">
    <property type="entry name" value="GAL4"/>
    <property type="match status" value="1"/>
</dbReference>
<dbReference type="PROSITE" id="PS00463">
    <property type="entry name" value="ZN2_CY6_FUNGAL_1"/>
    <property type="match status" value="1"/>
</dbReference>
<evidence type="ECO:0000256" key="6">
    <source>
        <dbReference type="SAM" id="MobiDB-lite"/>
    </source>
</evidence>
<accession>A0AA48L3Q7</accession>
<sequence length="715" mass="79633">MKDEDNNSGSEHEPPPTRISCVECRRLKRKCDRIQPCNQCKRYGKTCVFPEPEVPRRGKKYIAEMRDRMARLEGLLAEHAPHLNIDDAAGADPDGDRKRKLPSRPPSPGSDLFRSTPSLRSPPGLKHTPGSTVSLLHHPAVSPASSQGLFDHAPLPAPINLRPPPTLSASMPNGATPDAYERQPRHASGYEWCERHANKGHDGTASLSVEPDNQGYLGFASGASLLRILQITAGGVSLAGVDNDAPVSVPPPDWMPTHPQVIECIDAYFQHYHTQYPILHEATFRAQFAQVIAQPDPSQWNLLVNTVISLGAFCAGMPMYFVDHFLERADAVINVGHLETGSLVLVQAFTLLSNISQKRNKSNSGSVYLGIAIRMAIGLGLHRELPLWNIKPFEREVRRRVWWVLFIFDAGACITFGRPILLPYLDADVKMVHDVQDRDFTPSSATVPPPARETTVYSSLIHQASLVRTGNSCYTNVISTPPPPSKDVLELDAQLRHSYSRVPAWMSAAATVQMFSDTPWLHFSAHKLFWRYCNLRIIMARRAFLERALKRLPLSTRGSPPSNEPQADYILSDVCLSCATDTIDDINRFFKDRIPNALEKWYGLHFLFQASFVPLIALHADPGSPDQGVWRESIRLATETLRQFKGDPLADRCMRILDILAPPSQEAEAHNEVNSLFEFLQTNPMWADSTELAGELMPFADFSTLMAFFPPTPGI</sequence>
<dbReference type="AlphaFoldDB" id="A0AA48L3Q7"/>
<name>A0AA48L3Q7_9TREE</name>
<dbReference type="GO" id="GO:0000435">
    <property type="term" value="P:positive regulation of transcription from RNA polymerase II promoter by galactose"/>
    <property type="evidence" value="ECO:0007669"/>
    <property type="project" value="TreeGrafter"/>
</dbReference>
<evidence type="ECO:0000256" key="3">
    <source>
        <dbReference type="ARBA" id="ARBA00023125"/>
    </source>
</evidence>
<dbReference type="KEGG" id="ccac:CcaHIS019_0401980"/>
<keyword evidence="2" id="KW-0805">Transcription regulation</keyword>
<dbReference type="RefSeq" id="XP_060456643.1">
    <property type="nucleotide sequence ID" value="XM_060600006.1"/>
</dbReference>
<feature type="domain" description="Zn(2)-C6 fungal-type" evidence="7">
    <location>
        <begin position="20"/>
        <end position="49"/>
    </location>
</feature>
<protein>
    <recommendedName>
        <fullName evidence="7">Zn(2)-C6 fungal-type domain-containing protein</fullName>
    </recommendedName>
</protein>
<keyword evidence="4" id="KW-0804">Transcription</keyword>